<dbReference type="Gene3D" id="3.30.930.10">
    <property type="entry name" value="Bira Bifunctional Protein, Domain 2"/>
    <property type="match status" value="1"/>
</dbReference>
<dbReference type="EMBL" id="CP111019">
    <property type="protein sequence ID" value="WAR12179.1"/>
    <property type="molecule type" value="Genomic_DNA"/>
</dbReference>
<keyword evidence="2" id="KW-0436">Ligase</keyword>
<evidence type="ECO:0000256" key="6">
    <source>
        <dbReference type="ARBA" id="ARBA00023146"/>
    </source>
</evidence>
<accession>A0ABY7ESU4</accession>
<dbReference type="InterPro" id="IPR002319">
    <property type="entry name" value="Phenylalanyl-tRNA_Synthase"/>
</dbReference>
<feature type="domain" description="FDX-ACB" evidence="7">
    <location>
        <begin position="236"/>
        <end position="327"/>
    </location>
</feature>
<proteinExistence type="inferred from homology"/>
<keyword evidence="9" id="KW-1185">Reference proteome</keyword>
<dbReference type="InterPro" id="IPR036690">
    <property type="entry name" value="Fdx_antiC-bd_sf"/>
</dbReference>
<protein>
    <submittedName>
        <fullName evidence="8">SYFM-like protein</fullName>
    </submittedName>
</protein>
<keyword evidence="3" id="KW-0547">Nucleotide-binding</keyword>
<keyword evidence="5" id="KW-0648">Protein biosynthesis</keyword>
<dbReference type="SUPFAM" id="SSF54991">
    <property type="entry name" value="Anticodon-binding domain of PheRS"/>
    <property type="match status" value="1"/>
</dbReference>
<dbReference type="Pfam" id="PF03147">
    <property type="entry name" value="FDX-ACB"/>
    <property type="match status" value="1"/>
</dbReference>
<comment type="similarity">
    <text evidence="1">Belongs to the class-II aminoacyl-tRNA synthetase family.</text>
</comment>
<dbReference type="PROSITE" id="PS51447">
    <property type="entry name" value="FDX_ACB"/>
    <property type="match status" value="1"/>
</dbReference>
<evidence type="ECO:0000313" key="9">
    <source>
        <dbReference type="Proteomes" id="UP001164746"/>
    </source>
</evidence>
<dbReference type="InterPro" id="IPR045864">
    <property type="entry name" value="aa-tRNA-synth_II/BPL/LPL"/>
</dbReference>
<keyword evidence="6" id="KW-0030">Aminoacyl-tRNA synthetase</keyword>
<organism evidence="8 9">
    <name type="scientific">Mya arenaria</name>
    <name type="common">Soft-shell clam</name>
    <dbReference type="NCBI Taxonomy" id="6604"/>
    <lineage>
        <taxon>Eukaryota</taxon>
        <taxon>Metazoa</taxon>
        <taxon>Spiralia</taxon>
        <taxon>Lophotrochozoa</taxon>
        <taxon>Mollusca</taxon>
        <taxon>Bivalvia</taxon>
        <taxon>Autobranchia</taxon>
        <taxon>Heteroconchia</taxon>
        <taxon>Euheterodonta</taxon>
        <taxon>Imparidentia</taxon>
        <taxon>Neoheterodontei</taxon>
        <taxon>Myida</taxon>
        <taxon>Myoidea</taxon>
        <taxon>Myidae</taxon>
        <taxon>Mya</taxon>
    </lineage>
</organism>
<evidence type="ECO:0000256" key="3">
    <source>
        <dbReference type="ARBA" id="ARBA00022741"/>
    </source>
</evidence>
<gene>
    <name evidence="8" type="ORF">MAR_026359</name>
</gene>
<keyword evidence="4" id="KW-0067">ATP-binding</keyword>
<dbReference type="SMART" id="SM00896">
    <property type="entry name" value="FDX-ACB"/>
    <property type="match status" value="1"/>
</dbReference>
<dbReference type="SUPFAM" id="SSF55681">
    <property type="entry name" value="Class II aaRS and biotin synthetases"/>
    <property type="match status" value="1"/>
</dbReference>
<reference evidence="8" key="1">
    <citation type="submission" date="2022-11" db="EMBL/GenBank/DDBJ databases">
        <title>Centuries of genome instability and evolution in soft-shell clam transmissible cancer (bioRxiv).</title>
        <authorList>
            <person name="Hart S.F.M."/>
            <person name="Yonemitsu M.A."/>
            <person name="Giersch R.M."/>
            <person name="Beal B.F."/>
            <person name="Arriagada G."/>
            <person name="Davis B.W."/>
            <person name="Ostrander E.A."/>
            <person name="Goff S.P."/>
            <person name="Metzger M.J."/>
        </authorList>
    </citation>
    <scope>NUCLEOTIDE SEQUENCE</scope>
    <source>
        <strain evidence="8">MELC-2E11</strain>
        <tissue evidence="8">Siphon/mantle</tissue>
    </source>
</reference>
<dbReference type="InterPro" id="IPR005121">
    <property type="entry name" value="Fdx_antiC-bd"/>
</dbReference>
<evidence type="ECO:0000256" key="4">
    <source>
        <dbReference type="ARBA" id="ARBA00022840"/>
    </source>
</evidence>
<evidence type="ECO:0000256" key="2">
    <source>
        <dbReference type="ARBA" id="ARBA00022598"/>
    </source>
</evidence>
<name>A0ABY7ESU4_MYAAR</name>
<dbReference type="Pfam" id="PF01409">
    <property type="entry name" value="tRNA-synt_2d"/>
    <property type="match status" value="1"/>
</dbReference>
<evidence type="ECO:0000259" key="7">
    <source>
        <dbReference type="PROSITE" id="PS51447"/>
    </source>
</evidence>
<evidence type="ECO:0000256" key="5">
    <source>
        <dbReference type="ARBA" id="ARBA00022917"/>
    </source>
</evidence>
<evidence type="ECO:0000313" key="8">
    <source>
        <dbReference type="EMBL" id="WAR12179.1"/>
    </source>
</evidence>
<evidence type="ECO:0000256" key="1">
    <source>
        <dbReference type="ARBA" id="ARBA00008226"/>
    </source>
</evidence>
<sequence length="327" mass="37680">MAAPTVGEQKVTSLLGKDYKVDSWTNTTPSILEKVGTNLHTQKDHPLCLLNERIKTFFYKSFTKRGNPIFSVYDNESPVVTLKQNFDNLLVEENHPSRNQADSYYLNSEYMLRAHTTAHQREFIRAGLNSFLISGDVYRRDTIDKSHYPVFHQVDGVKLFSKTELFGDTELSPHNQAGHTVEAALTVQTHLKNTLEDLASALFGKDIRLFWNKDPRFLDQFKSDDPDKPITFQPFSTHPPCHNDISFWVPTGFQENDFYDIVRSCGGNIVEQVELIDVYNYTKLQKTSHCYRVIYRHPSRALQSEEVDEITKLIKAEAETRLNVTLR</sequence>
<dbReference type="PANTHER" id="PTHR11538:SF41">
    <property type="entry name" value="PHENYLALANINE--TRNA LIGASE, MITOCHONDRIAL"/>
    <property type="match status" value="1"/>
</dbReference>
<dbReference type="PANTHER" id="PTHR11538">
    <property type="entry name" value="PHENYLALANYL-TRNA SYNTHETASE"/>
    <property type="match status" value="1"/>
</dbReference>
<dbReference type="Gene3D" id="3.30.70.380">
    <property type="entry name" value="Ferrodoxin-fold anticodon-binding domain"/>
    <property type="match status" value="1"/>
</dbReference>
<dbReference type="Proteomes" id="UP001164746">
    <property type="component" value="Chromosome 8"/>
</dbReference>